<organism evidence="2 3">
    <name type="scientific">Aphis glycines</name>
    <name type="common">Soybean aphid</name>
    <dbReference type="NCBI Taxonomy" id="307491"/>
    <lineage>
        <taxon>Eukaryota</taxon>
        <taxon>Metazoa</taxon>
        <taxon>Ecdysozoa</taxon>
        <taxon>Arthropoda</taxon>
        <taxon>Hexapoda</taxon>
        <taxon>Insecta</taxon>
        <taxon>Pterygota</taxon>
        <taxon>Neoptera</taxon>
        <taxon>Paraneoptera</taxon>
        <taxon>Hemiptera</taxon>
        <taxon>Sternorrhyncha</taxon>
        <taxon>Aphidomorpha</taxon>
        <taxon>Aphidoidea</taxon>
        <taxon>Aphididae</taxon>
        <taxon>Aphidini</taxon>
        <taxon>Aphis</taxon>
        <taxon>Aphis</taxon>
    </lineage>
</organism>
<dbReference type="Proteomes" id="UP000475862">
    <property type="component" value="Unassembled WGS sequence"/>
</dbReference>
<comment type="caution">
    <text evidence="2">The sequence shown here is derived from an EMBL/GenBank/DDBJ whole genome shotgun (WGS) entry which is preliminary data.</text>
</comment>
<accession>A0A6G0TXU3</accession>
<dbReference type="AlphaFoldDB" id="A0A6G0TXU3"/>
<evidence type="ECO:0000313" key="2">
    <source>
        <dbReference type="EMBL" id="KAE9540791.1"/>
    </source>
</evidence>
<sequence>MKAYICFFKTVVIIYRSFNRHFVDSSMLKSRIFRIMRVYINFFKNGLFNVNFIFRFTFNNWCLNLNWNLIIGKIFWFIKRVVKMFNTVIWSINKNSIIALTFLGRTFKSSSTLSLTSSASHFTIDECLTSGVLLVFIEVLLMPLFGAKLFDNNDEEGLFSSNLTKLELPVVSIELSSSGSSKPNVAAAVATTIIIAVVAGTTAIDDAFDV</sequence>
<protein>
    <submittedName>
        <fullName evidence="2">Uncharacterized protein</fullName>
    </submittedName>
</protein>
<evidence type="ECO:0000256" key="1">
    <source>
        <dbReference type="SAM" id="Phobius"/>
    </source>
</evidence>
<reference evidence="2 3" key="1">
    <citation type="submission" date="2019-08" db="EMBL/GenBank/DDBJ databases">
        <title>The genome of the soybean aphid Biotype 1, its phylome, world population structure and adaptation to the North American continent.</title>
        <authorList>
            <person name="Giordano R."/>
            <person name="Donthu R.K."/>
            <person name="Hernandez A.G."/>
            <person name="Wright C.L."/>
            <person name="Zimin A.V."/>
        </authorList>
    </citation>
    <scope>NUCLEOTIDE SEQUENCE [LARGE SCALE GENOMIC DNA]</scope>
    <source>
        <tissue evidence="2">Whole aphids</tissue>
    </source>
</reference>
<gene>
    <name evidence="2" type="ORF">AGLY_004036</name>
</gene>
<dbReference type="EMBL" id="VYZN01000013">
    <property type="protein sequence ID" value="KAE9540791.1"/>
    <property type="molecule type" value="Genomic_DNA"/>
</dbReference>
<keyword evidence="1" id="KW-1133">Transmembrane helix</keyword>
<evidence type="ECO:0000313" key="3">
    <source>
        <dbReference type="Proteomes" id="UP000475862"/>
    </source>
</evidence>
<keyword evidence="3" id="KW-1185">Reference proteome</keyword>
<proteinExistence type="predicted"/>
<name>A0A6G0TXU3_APHGL</name>
<feature type="transmembrane region" description="Helical" evidence="1">
    <location>
        <begin position="185"/>
        <end position="204"/>
    </location>
</feature>
<keyword evidence="1" id="KW-0812">Transmembrane</keyword>
<keyword evidence="1" id="KW-0472">Membrane</keyword>